<evidence type="ECO:0000256" key="3">
    <source>
        <dbReference type="ARBA" id="ARBA00022525"/>
    </source>
</evidence>
<name>A0A8S1N741_9CILI</name>
<evidence type="ECO:0000313" key="7">
    <source>
        <dbReference type="EMBL" id="CAD8082864.1"/>
    </source>
</evidence>
<dbReference type="PANTHER" id="PTHR13234">
    <property type="entry name" value="GAMMA-INTERFERON INDUCIBLE LYSOSOMAL THIOL REDUCTASE GILT"/>
    <property type="match status" value="1"/>
</dbReference>
<organism evidence="7 8">
    <name type="scientific">Paramecium sonneborni</name>
    <dbReference type="NCBI Taxonomy" id="65129"/>
    <lineage>
        <taxon>Eukaryota</taxon>
        <taxon>Sar</taxon>
        <taxon>Alveolata</taxon>
        <taxon>Ciliophora</taxon>
        <taxon>Intramacronucleata</taxon>
        <taxon>Oligohymenophorea</taxon>
        <taxon>Peniculida</taxon>
        <taxon>Parameciidae</taxon>
        <taxon>Paramecium</taxon>
    </lineage>
</organism>
<feature type="chain" id="PRO_5035939795" evidence="6">
    <location>
        <begin position="19"/>
        <end position="200"/>
    </location>
</feature>
<comment type="subcellular location">
    <subcellularLocation>
        <location evidence="1">Secreted</location>
    </subcellularLocation>
</comment>
<keyword evidence="3" id="KW-0964">Secreted</keyword>
<keyword evidence="5" id="KW-0325">Glycoprotein</keyword>
<dbReference type="OrthoDB" id="958254at2759"/>
<dbReference type="Pfam" id="PF03227">
    <property type="entry name" value="GILT"/>
    <property type="match status" value="1"/>
</dbReference>
<dbReference type="GO" id="GO:0016671">
    <property type="term" value="F:oxidoreductase activity, acting on a sulfur group of donors, disulfide as acceptor"/>
    <property type="evidence" value="ECO:0007669"/>
    <property type="project" value="InterPro"/>
</dbReference>
<evidence type="ECO:0000256" key="1">
    <source>
        <dbReference type="ARBA" id="ARBA00004613"/>
    </source>
</evidence>
<keyword evidence="8" id="KW-1185">Reference proteome</keyword>
<dbReference type="GO" id="GO:0005576">
    <property type="term" value="C:extracellular region"/>
    <property type="evidence" value="ECO:0007669"/>
    <property type="project" value="UniProtKB-SubCell"/>
</dbReference>
<evidence type="ECO:0000256" key="2">
    <source>
        <dbReference type="ARBA" id="ARBA00005679"/>
    </source>
</evidence>
<gene>
    <name evidence="7" type="ORF">PSON_ATCC_30995.1.T0440096</name>
</gene>
<keyword evidence="4 6" id="KW-0732">Signal</keyword>
<evidence type="ECO:0000256" key="4">
    <source>
        <dbReference type="ARBA" id="ARBA00022729"/>
    </source>
</evidence>
<comment type="caution">
    <text evidence="7">The sequence shown here is derived from an EMBL/GenBank/DDBJ whole genome shotgun (WGS) entry which is preliminary data.</text>
</comment>
<comment type="similarity">
    <text evidence="2">Belongs to the GILT family.</text>
</comment>
<dbReference type="PANTHER" id="PTHR13234:SF8">
    <property type="entry name" value="GAMMA-INTERFERON-INDUCIBLE LYSOSOMAL THIOL REDUCTASE"/>
    <property type="match status" value="1"/>
</dbReference>
<accession>A0A8S1N741</accession>
<protein>
    <submittedName>
        <fullName evidence="7">Uncharacterized protein</fullName>
    </submittedName>
</protein>
<proteinExistence type="inferred from homology"/>
<evidence type="ECO:0000256" key="6">
    <source>
        <dbReference type="SAM" id="SignalP"/>
    </source>
</evidence>
<dbReference type="EMBL" id="CAJJDN010000044">
    <property type="protein sequence ID" value="CAD8082864.1"/>
    <property type="molecule type" value="Genomic_DNA"/>
</dbReference>
<dbReference type="AlphaFoldDB" id="A0A8S1N741"/>
<evidence type="ECO:0000313" key="8">
    <source>
        <dbReference type="Proteomes" id="UP000692954"/>
    </source>
</evidence>
<evidence type="ECO:0000256" key="5">
    <source>
        <dbReference type="ARBA" id="ARBA00023180"/>
    </source>
</evidence>
<dbReference type="InterPro" id="IPR004911">
    <property type="entry name" value="Interferon-induced_GILT"/>
</dbReference>
<dbReference type="Proteomes" id="UP000692954">
    <property type="component" value="Unassembled WGS sequence"/>
</dbReference>
<feature type="signal peptide" evidence="6">
    <location>
        <begin position="1"/>
        <end position="18"/>
    </location>
</feature>
<reference evidence="7" key="1">
    <citation type="submission" date="2021-01" db="EMBL/GenBank/DDBJ databases">
        <authorList>
            <consortium name="Genoscope - CEA"/>
            <person name="William W."/>
        </authorList>
    </citation>
    <scope>NUCLEOTIDE SEQUENCE</scope>
</reference>
<sequence>MINITFMFITLTLTIANSQDIPDVKIYIESLCSDTLKSMKMISDQTIESLDQIAKVEFIPSGKKNPKGHHEPNTYITNCQNNEKECYGNMILACGLNLQKNQVESTKFVRCFFKEQSGEEFFDKEIDKCIGSVQQKLQVKACANGPQGIELLYRNRMKTPDLSFVPSIAINGQIDKLKEDFGKLICSKMNSSVCKGLKWD</sequence>